<dbReference type="HAMAP" id="MF_00845">
    <property type="entry name" value="TetX_monooxygenase"/>
    <property type="match status" value="1"/>
</dbReference>
<dbReference type="Pfam" id="PF01494">
    <property type="entry name" value="FAD_binding_3"/>
    <property type="match status" value="1"/>
</dbReference>
<dbReference type="GO" id="GO:0005737">
    <property type="term" value="C:cytoplasm"/>
    <property type="evidence" value="ECO:0007669"/>
    <property type="project" value="UniProtKB-SubCell"/>
</dbReference>
<keyword evidence="4 5" id="KW-0503">Monooxygenase</keyword>
<dbReference type="RefSeq" id="WP_184789656.1">
    <property type="nucleotide sequence ID" value="NZ_BONT01000058.1"/>
</dbReference>
<dbReference type="EC" id="1.14.13.-" evidence="5"/>
<feature type="binding site" evidence="5">
    <location>
        <position position="41"/>
    </location>
    <ligand>
        <name>NADPH</name>
        <dbReference type="ChEBI" id="CHEBI:57783"/>
    </ligand>
</feature>
<comment type="cofactor">
    <cofactor evidence="5">
        <name>FAD</name>
        <dbReference type="ChEBI" id="CHEBI:57692"/>
    </cofactor>
</comment>
<dbReference type="Proteomes" id="UP000548476">
    <property type="component" value="Unassembled WGS sequence"/>
</dbReference>
<evidence type="ECO:0000256" key="2">
    <source>
        <dbReference type="ARBA" id="ARBA00022827"/>
    </source>
</evidence>
<dbReference type="GO" id="GO:0004497">
    <property type="term" value="F:monooxygenase activity"/>
    <property type="evidence" value="ECO:0007669"/>
    <property type="project" value="UniProtKB-UniRule"/>
</dbReference>
<evidence type="ECO:0000256" key="1">
    <source>
        <dbReference type="ARBA" id="ARBA00022630"/>
    </source>
</evidence>
<comment type="catalytic activity">
    <reaction evidence="5">
        <text>a tetracycline + NADPH + O2 + H(+) = an 11a-hydroxytetracycline + NADP(+) + H2O</text>
        <dbReference type="Rhea" id="RHEA:61444"/>
        <dbReference type="ChEBI" id="CHEBI:15377"/>
        <dbReference type="ChEBI" id="CHEBI:15378"/>
        <dbReference type="ChEBI" id="CHEBI:15379"/>
        <dbReference type="ChEBI" id="CHEBI:57783"/>
        <dbReference type="ChEBI" id="CHEBI:58349"/>
        <dbReference type="ChEBI" id="CHEBI:144644"/>
        <dbReference type="ChEBI" id="CHEBI:144645"/>
    </reaction>
</comment>
<feature type="binding site" evidence="5">
    <location>
        <position position="48"/>
    </location>
    <ligand>
        <name>FAD</name>
        <dbReference type="ChEBI" id="CHEBI:57692"/>
    </ligand>
</feature>
<evidence type="ECO:0000313" key="7">
    <source>
        <dbReference type="EMBL" id="MBB6036818.1"/>
    </source>
</evidence>
<keyword evidence="5" id="KW-0547">Nucleotide-binding</keyword>
<feature type="domain" description="FAD-binding" evidence="6">
    <location>
        <begin position="6"/>
        <end position="317"/>
    </location>
</feature>
<comment type="similarity">
    <text evidence="5">Belongs to the aromatic-ring hydroxylase family. TetX subfamily.</text>
</comment>
<dbReference type="PANTHER" id="PTHR46972">
    <property type="entry name" value="MONOOXYGENASE ASQM-RELATED"/>
    <property type="match status" value="1"/>
</dbReference>
<comment type="subcellular location">
    <subcellularLocation>
        <location evidence="5">Cytoplasm</location>
    </subcellularLocation>
</comment>
<dbReference type="PANTHER" id="PTHR46972:SF1">
    <property type="entry name" value="FAD DEPENDENT OXIDOREDUCTASE DOMAIN-CONTAINING PROTEIN"/>
    <property type="match status" value="1"/>
</dbReference>
<evidence type="ECO:0000256" key="3">
    <source>
        <dbReference type="ARBA" id="ARBA00023002"/>
    </source>
</evidence>
<dbReference type="InterPro" id="IPR036188">
    <property type="entry name" value="FAD/NAD-bd_sf"/>
</dbReference>
<sequence length="369" mass="38028">MSTEPITIVGAGLGGLALASVLHRHGLPSRVLDLDASPTAREQGGLLDMHEESGQAALAAAGLSGAFADLVFTGGDATRVIDRHGVTHLEDDGDGSRPEIERGDLRRILLSSLPPGTVHWGAKVREVRALGGGRHALVLDGGETVATGALVGADGAWSKVRPLLSDAVPGYTGLSFMETHLADKDGTHAQTVGAGSLMALGEDQGLLAHRHGDGSITVYIAVRCPEDWTRSLGDGETAREALLDRFTGWDPALLALIAEGESLVPRPLHALPVPHRWERVPGVTLLGDAAHLMSPFAGEGANLAMIDGADLAHAIAANPGDLESAFTAYERVMFPRAEEAATGSADNLVAAFAADAPAGIVAVMTPPGA</sequence>
<evidence type="ECO:0000256" key="4">
    <source>
        <dbReference type="ARBA" id="ARBA00023033"/>
    </source>
</evidence>
<feature type="binding site" evidence="5">
    <location>
        <position position="102"/>
    </location>
    <ligand>
        <name>FAD</name>
        <dbReference type="ChEBI" id="CHEBI:57692"/>
    </ligand>
</feature>
<keyword evidence="2 5" id="KW-0274">FAD</keyword>
<keyword evidence="3 5" id="KW-0560">Oxidoreductase</keyword>
<reference evidence="7 8" key="1">
    <citation type="submission" date="2020-08" db="EMBL/GenBank/DDBJ databases">
        <title>Genomic Encyclopedia of Type Strains, Phase IV (KMG-IV): sequencing the most valuable type-strain genomes for metagenomic binning, comparative biology and taxonomic classification.</title>
        <authorList>
            <person name="Goeker M."/>
        </authorList>
    </citation>
    <scope>NUCLEOTIDE SEQUENCE [LARGE SCALE GENOMIC DNA]</scope>
    <source>
        <strain evidence="7 8">YIM 65646</strain>
    </source>
</reference>
<keyword evidence="5" id="KW-0521">NADP</keyword>
<dbReference type="Gene3D" id="3.50.50.60">
    <property type="entry name" value="FAD/NAD(P)-binding domain"/>
    <property type="match status" value="1"/>
</dbReference>
<comment type="function">
    <text evidence="5">An FAD-requiring monooxygenase active on some tetracycline antibiotic derivatives, which leads to their inactivation. Hydroxylates carbon 11a of tetracycline and some analogs.</text>
</comment>
<comment type="caution">
    <text evidence="7">The sequence shown here is derived from an EMBL/GenBank/DDBJ whole genome shotgun (WGS) entry which is preliminary data.</text>
</comment>
<dbReference type="InterPro" id="IPR002938">
    <property type="entry name" value="FAD-bd"/>
</dbReference>
<dbReference type="InterPro" id="IPR043683">
    <property type="entry name" value="TetX_monooxygenase"/>
</dbReference>
<feature type="binding site" evidence="5">
    <location>
        <position position="288"/>
    </location>
    <ligand>
        <name>FAD</name>
        <dbReference type="ChEBI" id="CHEBI:57692"/>
    </ligand>
</feature>
<evidence type="ECO:0000313" key="8">
    <source>
        <dbReference type="Proteomes" id="UP000548476"/>
    </source>
</evidence>
<keyword evidence="5" id="KW-0963">Cytoplasm</keyword>
<name>A0A841FST9_9ACTN</name>
<gene>
    <name evidence="7" type="ORF">HNR73_004691</name>
</gene>
<dbReference type="GO" id="GO:0046677">
    <property type="term" value="P:response to antibiotic"/>
    <property type="evidence" value="ECO:0007669"/>
    <property type="project" value="InterPro"/>
</dbReference>
<keyword evidence="8" id="KW-1185">Reference proteome</keyword>
<evidence type="ECO:0000259" key="6">
    <source>
        <dbReference type="Pfam" id="PF01494"/>
    </source>
</evidence>
<dbReference type="GO" id="GO:0071949">
    <property type="term" value="F:FAD binding"/>
    <property type="evidence" value="ECO:0007669"/>
    <property type="project" value="InterPro"/>
</dbReference>
<dbReference type="AlphaFoldDB" id="A0A841FST9"/>
<evidence type="ECO:0000256" key="5">
    <source>
        <dbReference type="HAMAP-Rule" id="MF_00845"/>
    </source>
</evidence>
<organism evidence="7 8">
    <name type="scientific">Phytomonospora endophytica</name>
    <dbReference type="NCBI Taxonomy" id="714109"/>
    <lineage>
        <taxon>Bacteria</taxon>
        <taxon>Bacillati</taxon>
        <taxon>Actinomycetota</taxon>
        <taxon>Actinomycetes</taxon>
        <taxon>Micromonosporales</taxon>
        <taxon>Micromonosporaceae</taxon>
        <taxon>Phytomonospora</taxon>
    </lineage>
</organism>
<keyword evidence="1 5" id="KW-0285">Flavoprotein</keyword>
<dbReference type="PRINTS" id="PR00420">
    <property type="entry name" value="RNGMNOXGNASE"/>
</dbReference>
<dbReference type="SUPFAM" id="SSF51905">
    <property type="entry name" value="FAD/NAD(P)-binding domain"/>
    <property type="match status" value="1"/>
</dbReference>
<dbReference type="EMBL" id="JACHGT010000010">
    <property type="protein sequence ID" value="MBB6036818.1"/>
    <property type="molecule type" value="Genomic_DNA"/>
</dbReference>
<comment type="subunit">
    <text evidence="5">Monomer.</text>
</comment>
<accession>A0A841FST9</accession>
<protein>
    <recommendedName>
        <fullName evidence="5">Flavin-dependent monooxygenase</fullName>
    </recommendedName>
    <alternativeName>
        <fullName evidence="5">TetX monooxygenase</fullName>
        <shortName evidence="5">TetX</shortName>
        <ecNumber evidence="5">1.14.13.-</ecNumber>
    </alternativeName>
</protein>
<comment type="domain">
    <text evidence="5">Consists of an N-terminal FAD-binding domain with a Rossman fold and a C-terminal substrate-binding domain.</text>
</comment>
<proteinExistence type="inferred from homology"/>